<accession>A0A8S4N808</accession>
<name>A0A8S4N808_OWEFU</name>
<dbReference type="PANTHER" id="PTHR19143:SF459">
    <property type="entry name" value="FIBRINOGEN C-TERMINAL DOMAIN-CONTAINING PROTEIN"/>
    <property type="match status" value="1"/>
</dbReference>
<dbReference type="EMBL" id="CAIIXF020000002">
    <property type="protein sequence ID" value="CAH1776645.1"/>
    <property type="molecule type" value="Genomic_DNA"/>
</dbReference>
<dbReference type="OrthoDB" id="6345539at2759"/>
<feature type="domain" description="Fibrinogen C-terminal" evidence="1">
    <location>
        <begin position="232"/>
        <end position="378"/>
    </location>
</feature>
<dbReference type="GO" id="GO:0005615">
    <property type="term" value="C:extracellular space"/>
    <property type="evidence" value="ECO:0007669"/>
    <property type="project" value="TreeGrafter"/>
</dbReference>
<evidence type="ECO:0000259" key="1">
    <source>
        <dbReference type="PROSITE" id="PS51406"/>
    </source>
</evidence>
<dbReference type="Gene3D" id="3.90.215.10">
    <property type="entry name" value="Gamma Fibrinogen, chain A, domain 1"/>
    <property type="match status" value="1"/>
</dbReference>
<dbReference type="InterPro" id="IPR014716">
    <property type="entry name" value="Fibrinogen_a/b/g_C_1"/>
</dbReference>
<dbReference type="Pfam" id="PF00147">
    <property type="entry name" value="Fibrinogen_C"/>
    <property type="match status" value="1"/>
</dbReference>
<organism evidence="2 3">
    <name type="scientific">Owenia fusiformis</name>
    <name type="common">Polychaete worm</name>
    <dbReference type="NCBI Taxonomy" id="6347"/>
    <lineage>
        <taxon>Eukaryota</taxon>
        <taxon>Metazoa</taxon>
        <taxon>Spiralia</taxon>
        <taxon>Lophotrochozoa</taxon>
        <taxon>Annelida</taxon>
        <taxon>Polychaeta</taxon>
        <taxon>Sedentaria</taxon>
        <taxon>Canalipalpata</taxon>
        <taxon>Sabellida</taxon>
        <taxon>Oweniida</taxon>
        <taxon>Oweniidae</taxon>
        <taxon>Owenia</taxon>
    </lineage>
</organism>
<evidence type="ECO:0000313" key="3">
    <source>
        <dbReference type="Proteomes" id="UP000749559"/>
    </source>
</evidence>
<dbReference type="PANTHER" id="PTHR19143">
    <property type="entry name" value="FIBRINOGEN/TENASCIN/ANGIOPOEITIN"/>
    <property type="match status" value="1"/>
</dbReference>
<protein>
    <recommendedName>
        <fullName evidence="1">Fibrinogen C-terminal domain-containing protein</fullName>
    </recommendedName>
</protein>
<dbReference type="Proteomes" id="UP000749559">
    <property type="component" value="Unassembled WGS sequence"/>
</dbReference>
<dbReference type="PROSITE" id="PS51406">
    <property type="entry name" value="FIBRINOGEN_C_2"/>
    <property type="match status" value="1"/>
</dbReference>
<gene>
    <name evidence="2" type="ORF">OFUS_LOCUS3801</name>
</gene>
<dbReference type="AlphaFoldDB" id="A0A8S4N808"/>
<dbReference type="SUPFAM" id="SSF56496">
    <property type="entry name" value="Fibrinogen C-terminal domain-like"/>
    <property type="match status" value="1"/>
</dbReference>
<keyword evidence="3" id="KW-1185">Reference proteome</keyword>
<dbReference type="InterPro" id="IPR050373">
    <property type="entry name" value="Fibrinogen_C-term_domain"/>
</dbReference>
<dbReference type="SMART" id="SM00186">
    <property type="entry name" value="FBG"/>
    <property type="match status" value="1"/>
</dbReference>
<comment type="caution">
    <text evidence="2">The sequence shown here is derived from an EMBL/GenBank/DDBJ whole genome shotgun (WGS) entry which is preliminary data.</text>
</comment>
<sequence>MMTVKAGVKGESFLLQASIAVISIAICAGVRHMHGDKCTEPPSDFIGIFRSSAIRGRKVTIEKDGILATGPQPHKLYGFADRQMFALWLTRKKLSFEQAYCTNNAMTIFFRHNLNHRQKARYHCLQLTRDRIPGQLKGKFVFNAPTRNKTPVNCSDVPYPHKSSTGHVLETILTKEVKHENRCVMSVHKTQIPTEHQTEDISSGMSFGMDTNEVPMVLWVDKGCRAKFCITYTIPSKAEDCSGLTDGVHTIRTADGRQFRGLCKNQGLHIAYRFDGSVDFGGTWQNFENGFGDVSKEHFIGFKNIISVLRQGRYTLRIELTDWYNKTRHADYKIFNISDKSDNYRLTVAEYSGSLGDALGSADNLQFSTWDKPHDELE</sequence>
<proteinExistence type="predicted"/>
<dbReference type="InterPro" id="IPR002181">
    <property type="entry name" value="Fibrinogen_a/b/g_C_dom"/>
</dbReference>
<reference evidence="2" key="1">
    <citation type="submission" date="2022-03" db="EMBL/GenBank/DDBJ databases">
        <authorList>
            <person name="Martin C."/>
        </authorList>
    </citation>
    <scope>NUCLEOTIDE SEQUENCE</scope>
</reference>
<dbReference type="InterPro" id="IPR036056">
    <property type="entry name" value="Fibrinogen-like_C"/>
</dbReference>
<evidence type="ECO:0000313" key="2">
    <source>
        <dbReference type="EMBL" id="CAH1776645.1"/>
    </source>
</evidence>